<reference evidence="3" key="1">
    <citation type="submission" date="2018-04" db="EMBL/GenBank/DDBJ databases">
        <title>Whole genome sequencing of Hypsizygus marmoreus.</title>
        <authorList>
            <person name="Choi I.-G."/>
            <person name="Min B."/>
            <person name="Kim J.-G."/>
            <person name="Kim S."/>
            <person name="Oh Y.-L."/>
            <person name="Kong W.-S."/>
            <person name="Park H."/>
            <person name="Jeong J."/>
            <person name="Song E.-S."/>
        </authorList>
    </citation>
    <scope>NUCLEOTIDE SEQUENCE [LARGE SCALE GENOMIC DNA]</scope>
    <source>
        <strain evidence="3">51987-8</strain>
    </source>
</reference>
<feature type="region of interest" description="Disordered" evidence="1">
    <location>
        <begin position="352"/>
        <end position="386"/>
    </location>
</feature>
<feature type="compositionally biased region" description="Polar residues" evidence="1">
    <location>
        <begin position="567"/>
        <end position="577"/>
    </location>
</feature>
<keyword evidence="2" id="KW-0472">Membrane</keyword>
<dbReference type="AlphaFoldDB" id="A0A369J2Q5"/>
<feature type="region of interest" description="Disordered" evidence="1">
    <location>
        <begin position="257"/>
        <end position="303"/>
    </location>
</feature>
<sequence>MFAKFKACLYTTLIVSPLFSPGELCNFATGPDLPGHYELSPDELQDLADGKYSLNRDELKVAFYRTKLMLPGRLRLALATSRAFFSPPSRVPTGEVSIRHESHPSNQLKQYVDAAAQTVRHNGRFKNLRNHAHFEIAHYPTELLSSPQNTPLRDMAAPQVPPPSPSSSFETLAKSVSASSSGSDSSVFGGRRALSTVKQDEPEYGLAADAAKLKKAVYGILVNPAGGLVSPPITPPHASVLEGTGTAVLPMDADDQKLAKDTGDGTLVEDPDNLKLLSKTSSEDLGLKNSRSDVPPSSSPHCKGQQYVNPALRKVLNAAAYVFVPGRASRMPGLSPMTTVARATSHRTRITDGHNHTTVTSTTSTPSGHPPPRRTTHFQASTRPGTTSFRTDWQKFKQELYIDPEHAPMTLAIISVYLIFALSLPLQAFISFVLGTCPPIAVGLVVAKGRRLETARATRAWQRQAFVPHSKQDAYESCCTDMNWESPLLTSTPKIAVHFSPRSRVPSEMQEDSYLSDGGSESEDELDTLGRGSVLLVNRDWKGLLRVYRTLNRISMRTPRGRRALPRSSSVAESSANGKVLASGKQCTSGMRKIRRSGTQPHHDLKTLRRSGIGL</sequence>
<gene>
    <name evidence="3" type="ORF">Hypma_002990</name>
</gene>
<dbReference type="InParanoid" id="A0A369J2Q5"/>
<feature type="region of interest" description="Disordered" evidence="1">
    <location>
        <begin position="145"/>
        <end position="189"/>
    </location>
</feature>
<comment type="caution">
    <text evidence="3">The sequence shown here is derived from an EMBL/GenBank/DDBJ whole genome shotgun (WGS) entry which is preliminary data.</text>
</comment>
<feature type="compositionally biased region" description="Low complexity" evidence="1">
    <location>
        <begin position="175"/>
        <end position="186"/>
    </location>
</feature>
<dbReference type="EMBL" id="LUEZ02000126">
    <property type="protein sequence ID" value="RDB16309.1"/>
    <property type="molecule type" value="Genomic_DNA"/>
</dbReference>
<keyword evidence="2" id="KW-0812">Transmembrane</keyword>
<feature type="compositionally biased region" description="Low complexity" evidence="1">
    <location>
        <begin position="356"/>
        <end position="367"/>
    </location>
</feature>
<evidence type="ECO:0000313" key="4">
    <source>
        <dbReference type="Proteomes" id="UP000076154"/>
    </source>
</evidence>
<name>A0A369J2Q5_HYPMA</name>
<feature type="region of interest" description="Disordered" evidence="1">
    <location>
        <begin position="559"/>
        <end position="615"/>
    </location>
</feature>
<keyword evidence="4" id="KW-1185">Reference proteome</keyword>
<organism evidence="3 4">
    <name type="scientific">Hypsizygus marmoreus</name>
    <name type="common">White beech mushroom</name>
    <name type="synonym">Agaricus marmoreus</name>
    <dbReference type="NCBI Taxonomy" id="39966"/>
    <lineage>
        <taxon>Eukaryota</taxon>
        <taxon>Fungi</taxon>
        <taxon>Dikarya</taxon>
        <taxon>Basidiomycota</taxon>
        <taxon>Agaricomycotina</taxon>
        <taxon>Agaricomycetes</taxon>
        <taxon>Agaricomycetidae</taxon>
        <taxon>Agaricales</taxon>
        <taxon>Tricholomatineae</taxon>
        <taxon>Lyophyllaceae</taxon>
        <taxon>Hypsizygus</taxon>
    </lineage>
</organism>
<evidence type="ECO:0000313" key="3">
    <source>
        <dbReference type="EMBL" id="RDB16309.1"/>
    </source>
</evidence>
<dbReference type="Proteomes" id="UP000076154">
    <property type="component" value="Unassembled WGS sequence"/>
</dbReference>
<proteinExistence type="predicted"/>
<feature type="region of interest" description="Disordered" evidence="1">
    <location>
        <begin position="503"/>
        <end position="526"/>
    </location>
</feature>
<evidence type="ECO:0000256" key="2">
    <source>
        <dbReference type="SAM" id="Phobius"/>
    </source>
</evidence>
<feature type="transmembrane region" description="Helical" evidence="2">
    <location>
        <begin position="426"/>
        <end position="447"/>
    </location>
</feature>
<accession>A0A369J2Q5</accession>
<protein>
    <submittedName>
        <fullName evidence="3">Uncharacterized protein</fullName>
    </submittedName>
</protein>
<evidence type="ECO:0000256" key="1">
    <source>
        <dbReference type="SAM" id="MobiDB-lite"/>
    </source>
</evidence>
<keyword evidence="2" id="KW-1133">Transmembrane helix</keyword>